<accession>A0A914DNL8</accession>
<evidence type="ECO:0000256" key="1">
    <source>
        <dbReference type="ARBA" id="ARBA00004906"/>
    </source>
</evidence>
<reference evidence="11" key="1">
    <citation type="submission" date="2022-11" db="UniProtKB">
        <authorList>
            <consortium name="WormBaseParasite"/>
        </authorList>
    </citation>
    <scope>IDENTIFICATION</scope>
</reference>
<protein>
    <submittedName>
        <fullName evidence="11">RING-type domain-containing protein</fullName>
    </submittedName>
</protein>
<sequence>MINRKIPLEKTYEFFDFLLKQFQKANDDKECWNVKHVGCDCEQFLQFKFPYVRSVSVKLIFRGMVEKKHNPYLAALACFCINYNLLNRPQLKDLRVRFFPKIKAVDWPAICKHVTHPYVDNRMRTHQKKKHRWAEVTPFATKYEEFEKEIKEKFPFLFKKDGTFEENFLELADPGDVFECINCCEEFPKRFNILCQPRAGTKTEGIARHALCFCCMKNLADATSNATPFAEDGLGLICVIRNCNNTLPLHDIQRYLSRNVRKMLHDRMLNIVLSTAKIQNLEKCKKCSYPAICDCPKTVNKVFACPKCGYKHCRLCEVEWDDHFGKKCEEIPMKVRVNNLRRRIDERLIRRCPNCTIPYLKGEACNCVACPCGISNCYLCRTTGVNHAHFCNCQRSKKDEKNEICPNCGRKCRLFEDSKKWDDRIIAEVKSEADHTVLRAFEEEERGAAIGEIQAHTNNDFMRMFIERNIKAPTVKKRNHEESPLPPAHWQIYHNPASQQQRR</sequence>
<keyword evidence="10" id="KW-1185">Reference proteome</keyword>
<evidence type="ECO:0000256" key="5">
    <source>
        <dbReference type="ARBA" id="ARBA00022771"/>
    </source>
</evidence>
<dbReference type="PROSITE" id="PS51873">
    <property type="entry name" value="TRIAD"/>
    <property type="match status" value="1"/>
</dbReference>
<dbReference type="WBParaSite" id="ACRNAN_scaffold3029.g29886.t1">
    <property type="protein sequence ID" value="ACRNAN_scaffold3029.g29886.t1"/>
    <property type="gene ID" value="ACRNAN_scaffold3029.g29886"/>
</dbReference>
<comment type="pathway">
    <text evidence="1">Protein modification; protein ubiquitination.</text>
</comment>
<proteinExistence type="predicted"/>
<evidence type="ECO:0000313" key="10">
    <source>
        <dbReference type="Proteomes" id="UP000887540"/>
    </source>
</evidence>
<keyword evidence="2" id="KW-0808">Transferase</keyword>
<feature type="region of interest" description="Disordered" evidence="8">
    <location>
        <begin position="476"/>
        <end position="503"/>
    </location>
</feature>
<evidence type="ECO:0000256" key="7">
    <source>
        <dbReference type="ARBA" id="ARBA00022833"/>
    </source>
</evidence>
<dbReference type="Proteomes" id="UP000887540">
    <property type="component" value="Unplaced"/>
</dbReference>
<dbReference type="InterPro" id="IPR047545">
    <property type="entry name" value="BRcat_RBR_RNF216"/>
</dbReference>
<feature type="domain" description="RING-type" evidence="9">
    <location>
        <begin position="176"/>
        <end position="397"/>
    </location>
</feature>
<evidence type="ECO:0000256" key="8">
    <source>
        <dbReference type="SAM" id="MobiDB-lite"/>
    </source>
</evidence>
<evidence type="ECO:0000313" key="11">
    <source>
        <dbReference type="WBParaSite" id="ACRNAN_scaffold3029.g29886.t1"/>
    </source>
</evidence>
<dbReference type="SUPFAM" id="SSF57850">
    <property type="entry name" value="RING/U-box"/>
    <property type="match status" value="1"/>
</dbReference>
<evidence type="ECO:0000256" key="2">
    <source>
        <dbReference type="ARBA" id="ARBA00022679"/>
    </source>
</evidence>
<dbReference type="GO" id="GO:0016740">
    <property type="term" value="F:transferase activity"/>
    <property type="evidence" value="ECO:0007669"/>
    <property type="project" value="UniProtKB-KW"/>
</dbReference>
<dbReference type="AlphaFoldDB" id="A0A914DNL8"/>
<dbReference type="InterPro" id="IPR051628">
    <property type="entry name" value="LUBAC_E3_Ligases"/>
</dbReference>
<dbReference type="InterPro" id="IPR044066">
    <property type="entry name" value="TRIAD_supradom"/>
</dbReference>
<dbReference type="Pfam" id="PF26200">
    <property type="entry name" value="Rcat_RNF216"/>
    <property type="match status" value="1"/>
</dbReference>
<name>A0A914DNL8_9BILA</name>
<keyword evidence="6" id="KW-0833">Ubl conjugation pathway</keyword>
<evidence type="ECO:0000256" key="4">
    <source>
        <dbReference type="ARBA" id="ARBA00022737"/>
    </source>
</evidence>
<keyword evidence="5" id="KW-0863">Zinc-finger</keyword>
<evidence type="ECO:0000256" key="3">
    <source>
        <dbReference type="ARBA" id="ARBA00022723"/>
    </source>
</evidence>
<keyword evidence="7" id="KW-0862">Zinc</keyword>
<dbReference type="PANTHER" id="PTHR22770">
    <property type="entry name" value="UBIQUITIN CONJUGATING ENZYME 7 INTERACTING PROTEIN-RELATED"/>
    <property type="match status" value="1"/>
</dbReference>
<dbReference type="PANTHER" id="PTHR22770:SF47">
    <property type="entry name" value="E3 UBIQUITIN-PROTEIN LIGASE RNF216"/>
    <property type="match status" value="1"/>
</dbReference>
<dbReference type="Gene3D" id="1.20.120.1750">
    <property type="match status" value="1"/>
</dbReference>
<keyword evidence="4" id="KW-0677">Repeat</keyword>
<dbReference type="GO" id="GO:0008270">
    <property type="term" value="F:zinc ion binding"/>
    <property type="evidence" value="ECO:0007669"/>
    <property type="project" value="UniProtKB-KW"/>
</dbReference>
<organism evidence="10 11">
    <name type="scientific">Acrobeloides nanus</name>
    <dbReference type="NCBI Taxonomy" id="290746"/>
    <lineage>
        <taxon>Eukaryota</taxon>
        <taxon>Metazoa</taxon>
        <taxon>Ecdysozoa</taxon>
        <taxon>Nematoda</taxon>
        <taxon>Chromadorea</taxon>
        <taxon>Rhabditida</taxon>
        <taxon>Tylenchina</taxon>
        <taxon>Cephalobomorpha</taxon>
        <taxon>Cephaloboidea</taxon>
        <taxon>Cephalobidae</taxon>
        <taxon>Acrobeloides</taxon>
    </lineage>
</organism>
<keyword evidence="3" id="KW-0479">Metal-binding</keyword>
<evidence type="ECO:0000256" key="6">
    <source>
        <dbReference type="ARBA" id="ARBA00022786"/>
    </source>
</evidence>
<dbReference type="CDD" id="cd20339">
    <property type="entry name" value="BRcat_RBR_RNF216"/>
    <property type="match status" value="1"/>
</dbReference>
<evidence type="ECO:0000259" key="9">
    <source>
        <dbReference type="PROSITE" id="PS51873"/>
    </source>
</evidence>